<dbReference type="Pfam" id="PF00581">
    <property type="entry name" value="Rhodanese"/>
    <property type="match status" value="2"/>
</dbReference>
<dbReference type="Proteomes" id="UP000654075">
    <property type="component" value="Unassembled WGS sequence"/>
</dbReference>
<sequence length="642" mass="68470">MASALVASMSELSLKEPVQVETVPVQFKISGLGTFELELELGAAVRDVKKLAKEQCNIEPEHMRLIYNGRELKGADTLECYDVESEAPVQLFFTAGHAAMVGGGGGTGGGPRNRGPQLNPFGTPVRGIPGSKSLRPSRVSGRAGGMGLIRKYGILMKRQELSQEFREKAIEIGFVKYRCPLDISFHTWSTEVASTAQVAHAADEKAMQQAISCVPRTAFNFPVRSHPDRLGTEFVQAAQGQAAPPAEGGPAASIAASAAVQVQATAAATPASPVARSLAPAMATQESPKQLYVPPHLPHTVATIKNVEHLEPVVVEELMRTAPNGVVLVDLRGDDRAAGLIEGAVHERAIDTEPFTRKVPRLVEKWLGKPLVVFTCQYSAHRAPQCANWYREVAAKGQRVAILKGGFRGWEANGLPVQSLAQGEERKKADEMALQLGNQFVVEGCLRGVPGGGFAMPSPSKASASRPVQSQASAGQVRSASSTSTGQVSYVPPVVPGAVPTVEDVENIDPAMVRDLLMKNLCLLVDLRGDDRASGLIEGAVHEPAIGAVPFPTRVPNLVQQWADQNLVVFTCQYSAHRAPQCANWYRQVTSKQQRVAILTGGFRGWEAKGLPVQSVEAADQEQQAAADRAAIVAGSRIIGLA</sequence>
<dbReference type="Gene3D" id="3.10.20.90">
    <property type="entry name" value="Phosphatidylinositol 3-kinase Catalytic Subunit, Chain A, domain 1"/>
    <property type="match status" value="1"/>
</dbReference>
<dbReference type="PROSITE" id="PS50053">
    <property type="entry name" value="UBIQUITIN_2"/>
    <property type="match status" value="1"/>
</dbReference>
<dbReference type="EMBL" id="CAJNNV010025580">
    <property type="protein sequence ID" value="CAE8615199.1"/>
    <property type="molecule type" value="Genomic_DNA"/>
</dbReference>
<feature type="compositionally biased region" description="Polar residues" evidence="1">
    <location>
        <begin position="460"/>
        <end position="487"/>
    </location>
</feature>
<dbReference type="GO" id="GO:0004725">
    <property type="term" value="F:protein tyrosine phosphatase activity"/>
    <property type="evidence" value="ECO:0007669"/>
    <property type="project" value="TreeGrafter"/>
</dbReference>
<dbReference type="SUPFAM" id="SSF52821">
    <property type="entry name" value="Rhodanese/Cell cycle control phosphatase"/>
    <property type="match status" value="2"/>
</dbReference>
<dbReference type="Pfam" id="PF00240">
    <property type="entry name" value="ubiquitin"/>
    <property type="match status" value="1"/>
</dbReference>
<dbReference type="InterPro" id="IPR043140">
    <property type="entry name" value="Ribosomal_uS14_sf"/>
</dbReference>
<organism evidence="4 5">
    <name type="scientific">Polarella glacialis</name>
    <name type="common">Dinoflagellate</name>
    <dbReference type="NCBI Taxonomy" id="89957"/>
    <lineage>
        <taxon>Eukaryota</taxon>
        <taxon>Sar</taxon>
        <taxon>Alveolata</taxon>
        <taxon>Dinophyceae</taxon>
        <taxon>Suessiales</taxon>
        <taxon>Suessiaceae</taxon>
        <taxon>Polarella</taxon>
    </lineage>
</organism>
<dbReference type="SMART" id="SM00450">
    <property type="entry name" value="RHOD"/>
    <property type="match status" value="2"/>
</dbReference>
<dbReference type="GO" id="GO:0005634">
    <property type="term" value="C:nucleus"/>
    <property type="evidence" value="ECO:0007669"/>
    <property type="project" value="TreeGrafter"/>
</dbReference>
<comment type="caution">
    <text evidence="4">The sequence shown here is derived from an EMBL/GenBank/DDBJ whole genome shotgun (WGS) entry which is preliminary data.</text>
</comment>
<proteinExistence type="predicted"/>
<dbReference type="InterPro" id="IPR000626">
    <property type="entry name" value="Ubiquitin-like_dom"/>
</dbReference>
<dbReference type="Gene3D" id="3.40.250.10">
    <property type="entry name" value="Rhodanese-like domain"/>
    <property type="match status" value="2"/>
</dbReference>
<dbReference type="OrthoDB" id="10252683at2759"/>
<reference evidence="4" key="1">
    <citation type="submission" date="2021-02" db="EMBL/GenBank/DDBJ databases">
        <authorList>
            <person name="Dougan E. K."/>
            <person name="Rhodes N."/>
            <person name="Thang M."/>
            <person name="Chan C."/>
        </authorList>
    </citation>
    <scope>NUCLEOTIDE SEQUENCE</scope>
</reference>
<protein>
    <submittedName>
        <fullName evidence="4">Uncharacterized protein</fullName>
    </submittedName>
</protein>
<feature type="domain" description="Rhodanese" evidence="3">
    <location>
        <begin position="522"/>
        <end position="615"/>
    </location>
</feature>
<gene>
    <name evidence="4" type="ORF">PGLA1383_LOCUS32915</name>
</gene>
<accession>A0A813FXR0</accession>
<evidence type="ECO:0000259" key="2">
    <source>
        <dbReference type="PROSITE" id="PS50053"/>
    </source>
</evidence>
<evidence type="ECO:0000313" key="5">
    <source>
        <dbReference type="Proteomes" id="UP000654075"/>
    </source>
</evidence>
<feature type="domain" description="Rhodanese" evidence="3">
    <location>
        <begin position="322"/>
        <end position="419"/>
    </location>
</feature>
<dbReference type="Gene3D" id="4.10.830.10">
    <property type="entry name" value="30s Ribosomal Protein S14, Chain N"/>
    <property type="match status" value="1"/>
</dbReference>
<dbReference type="InterPro" id="IPR036873">
    <property type="entry name" value="Rhodanese-like_dom_sf"/>
</dbReference>
<dbReference type="InterPro" id="IPR001763">
    <property type="entry name" value="Rhodanese-like_dom"/>
</dbReference>
<evidence type="ECO:0000256" key="1">
    <source>
        <dbReference type="SAM" id="MobiDB-lite"/>
    </source>
</evidence>
<dbReference type="PANTHER" id="PTHR10828:SF38">
    <property type="entry name" value="ARSENICAL-RESISTANCE PROTEIN 2-RELATED"/>
    <property type="match status" value="1"/>
</dbReference>
<dbReference type="AlphaFoldDB" id="A0A813FXR0"/>
<dbReference type="InterPro" id="IPR029071">
    <property type="entry name" value="Ubiquitin-like_domsf"/>
</dbReference>
<dbReference type="SUPFAM" id="SSF54236">
    <property type="entry name" value="Ubiquitin-like"/>
    <property type="match status" value="1"/>
</dbReference>
<keyword evidence="5" id="KW-1185">Reference proteome</keyword>
<evidence type="ECO:0000259" key="3">
    <source>
        <dbReference type="PROSITE" id="PS50206"/>
    </source>
</evidence>
<evidence type="ECO:0000313" key="4">
    <source>
        <dbReference type="EMBL" id="CAE8615199.1"/>
    </source>
</evidence>
<dbReference type="PROSITE" id="PS50206">
    <property type="entry name" value="RHODANESE_3"/>
    <property type="match status" value="2"/>
</dbReference>
<dbReference type="GO" id="GO:0005737">
    <property type="term" value="C:cytoplasm"/>
    <property type="evidence" value="ECO:0007669"/>
    <property type="project" value="TreeGrafter"/>
</dbReference>
<feature type="region of interest" description="Disordered" evidence="1">
    <location>
        <begin position="456"/>
        <end position="488"/>
    </location>
</feature>
<feature type="region of interest" description="Disordered" evidence="1">
    <location>
        <begin position="121"/>
        <end position="140"/>
    </location>
</feature>
<feature type="domain" description="Ubiquitin-like" evidence="2">
    <location>
        <begin position="23"/>
        <end position="91"/>
    </location>
</feature>
<name>A0A813FXR0_POLGL</name>
<dbReference type="PANTHER" id="PTHR10828">
    <property type="entry name" value="M-PHASE INDUCER PHOSPHATASE DUAL SPECIFICITY PHOSPHATASE CDC25"/>
    <property type="match status" value="1"/>
</dbReference>